<dbReference type="eggNOG" id="KOG0283">
    <property type="taxonomic scope" value="Eukaryota"/>
</dbReference>
<keyword evidence="1 3" id="KW-0853">WD repeat</keyword>
<dbReference type="InterPro" id="IPR036322">
    <property type="entry name" value="WD40_repeat_dom_sf"/>
</dbReference>
<evidence type="ECO:0000256" key="4">
    <source>
        <dbReference type="SAM" id="MobiDB-lite"/>
    </source>
</evidence>
<feature type="region of interest" description="Disordered" evidence="4">
    <location>
        <begin position="113"/>
        <end position="152"/>
    </location>
</feature>
<feature type="region of interest" description="Disordered" evidence="4">
    <location>
        <begin position="67"/>
        <end position="97"/>
    </location>
</feature>
<dbReference type="OMA" id="FSTNGRW"/>
<dbReference type="PROSITE" id="PS50294">
    <property type="entry name" value="WD_REPEATS_REGION"/>
    <property type="match status" value="1"/>
</dbReference>
<feature type="compositionally biased region" description="Basic and acidic residues" evidence="4">
    <location>
        <begin position="1"/>
        <end position="25"/>
    </location>
</feature>
<dbReference type="InterPro" id="IPR015943">
    <property type="entry name" value="WD40/YVTN_repeat-like_dom_sf"/>
</dbReference>
<dbReference type="Pfam" id="PF00400">
    <property type="entry name" value="WD40"/>
    <property type="match status" value="1"/>
</dbReference>
<protein>
    <submittedName>
        <fullName evidence="5">Uncharacterized protein</fullName>
    </submittedName>
</protein>
<feature type="region of interest" description="Disordered" evidence="4">
    <location>
        <begin position="1"/>
        <end position="46"/>
    </location>
</feature>
<dbReference type="Gramene" id="ORGLA07G0215600.1">
    <property type="protein sequence ID" value="ORGLA07G0215600.1"/>
    <property type="gene ID" value="ORGLA07G0215600"/>
</dbReference>
<dbReference type="EnsemblPlants" id="ORGLA07G0215600.1">
    <property type="protein sequence ID" value="ORGLA07G0215600.1"/>
    <property type="gene ID" value="ORGLA07G0215600"/>
</dbReference>
<dbReference type="SMART" id="SM00320">
    <property type="entry name" value="WD40"/>
    <property type="match status" value="1"/>
</dbReference>
<feature type="compositionally biased region" description="Low complexity" evidence="4">
    <location>
        <begin position="116"/>
        <end position="144"/>
    </location>
</feature>
<feature type="region of interest" description="Disordered" evidence="4">
    <location>
        <begin position="214"/>
        <end position="304"/>
    </location>
</feature>
<name>I1QDG4_ORYGL</name>
<dbReference type="PANTHER" id="PTHR14221">
    <property type="entry name" value="WD REPEAT DOMAIN 44"/>
    <property type="match status" value="1"/>
</dbReference>
<evidence type="ECO:0000256" key="1">
    <source>
        <dbReference type="ARBA" id="ARBA00022574"/>
    </source>
</evidence>
<dbReference type="InterPro" id="IPR040324">
    <property type="entry name" value="WDR44/Dgr2"/>
</dbReference>
<proteinExistence type="predicted"/>
<evidence type="ECO:0000256" key="2">
    <source>
        <dbReference type="ARBA" id="ARBA00022737"/>
    </source>
</evidence>
<organism evidence="5 6">
    <name type="scientific">Oryza glaberrima</name>
    <name type="common">African rice</name>
    <dbReference type="NCBI Taxonomy" id="4538"/>
    <lineage>
        <taxon>Eukaryota</taxon>
        <taxon>Viridiplantae</taxon>
        <taxon>Streptophyta</taxon>
        <taxon>Embryophyta</taxon>
        <taxon>Tracheophyta</taxon>
        <taxon>Spermatophyta</taxon>
        <taxon>Magnoliopsida</taxon>
        <taxon>Liliopsida</taxon>
        <taxon>Poales</taxon>
        <taxon>Poaceae</taxon>
        <taxon>BOP clade</taxon>
        <taxon>Oryzoideae</taxon>
        <taxon>Oryzeae</taxon>
        <taxon>Oryzinae</taxon>
        <taxon>Oryza</taxon>
    </lineage>
</organism>
<dbReference type="HOGENOM" id="CLU_916386_0_0_1"/>
<reference evidence="5" key="1">
    <citation type="submission" date="2015-06" db="UniProtKB">
        <authorList>
            <consortium name="EnsemblPlants"/>
        </authorList>
    </citation>
    <scope>IDENTIFICATION</scope>
</reference>
<feature type="repeat" description="WD" evidence="3">
    <location>
        <begin position="168"/>
        <end position="199"/>
    </location>
</feature>
<accession>I1QDG4</accession>
<keyword evidence="2" id="KW-0677">Repeat</keyword>
<evidence type="ECO:0000313" key="6">
    <source>
        <dbReference type="Proteomes" id="UP000007306"/>
    </source>
</evidence>
<dbReference type="Gene3D" id="2.130.10.10">
    <property type="entry name" value="YVTN repeat-like/Quinoprotein amine dehydrogenase"/>
    <property type="match status" value="1"/>
</dbReference>
<dbReference type="AlphaFoldDB" id="I1QDG4"/>
<dbReference type="SUPFAM" id="SSF50978">
    <property type="entry name" value="WD40 repeat-like"/>
    <property type="match status" value="1"/>
</dbReference>
<dbReference type="PROSITE" id="PS50082">
    <property type="entry name" value="WD_REPEATS_2"/>
    <property type="match status" value="1"/>
</dbReference>
<reference evidence="5 6" key="2">
    <citation type="submission" date="2018-04" db="EMBL/GenBank/DDBJ databases">
        <title>OglaRS2 (Oryza glaberrima Reference Sequence Version 2).</title>
        <authorList>
            <person name="Zhang J."/>
            <person name="Kudrna D."/>
            <person name="Lee S."/>
            <person name="Talag J."/>
            <person name="Rajasekar S."/>
            <person name="Wing R.A."/>
        </authorList>
    </citation>
    <scope>NUCLEOTIDE SEQUENCE [LARGE SCALE GENOMIC DNA]</scope>
    <source>
        <strain evidence="5 6">cv. IRGC 96717</strain>
    </source>
</reference>
<dbReference type="PANTHER" id="PTHR14221:SF35">
    <property type="entry name" value="OS12G0178633 PROTEIN"/>
    <property type="match status" value="1"/>
</dbReference>
<dbReference type="InterPro" id="IPR001680">
    <property type="entry name" value="WD40_rpt"/>
</dbReference>
<feature type="compositionally biased region" description="Low complexity" evidence="4">
    <location>
        <begin position="232"/>
        <end position="242"/>
    </location>
</feature>
<evidence type="ECO:0000313" key="5">
    <source>
        <dbReference type="EnsemblPlants" id="ORGLA07G0215600.1"/>
    </source>
</evidence>
<keyword evidence="6" id="KW-1185">Reference proteome</keyword>
<evidence type="ECO:0000256" key="3">
    <source>
        <dbReference type="PROSITE-ProRule" id="PRU00221"/>
    </source>
</evidence>
<dbReference type="Proteomes" id="UP000007306">
    <property type="component" value="Chromosome 7"/>
</dbReference>
<feature type="compositionally biased region" description="Basic and acidic residues" evidence="4">
    <location>
        <begin position="278"/>
        <end position="296"/>
    </location>
</feature>
<sequence length="304" mass="31877">MPAERRGVGGRPRAAEEVAGERAEAEGGASKAAQPPTAASGGLVPEPLSQVHAKRFSPRFLVGLKCRLPPHSGQLASPSGGAPSKAEKPSGGKKKGGWLKNIKSVAISFIQDKDSSGNSKSTPSTTTSSAADATSSSSSSASSSERLKAHQSGKSCKELTGLYMCQEIMAHEGSSWSIKFSTNGRWLASAGKDHVVCIWLVVEASSQACLPNDSNSGPLPLHPPGATPADGTSSSSTPTLSKKSVKAKSGRDTLPEPLLRAVGLPEPRHGGPHMVLSHRRDEREDRDKRGEREDMWGPRGAHHF</sequence>